<keyword evidence="4" id="KW-1185">Reference proteome</keyword>
<evidence type="ECO:0000256" key="1">
    <source>
        <dbReference type="ARBA" id="ARBA00006315"/>
    </source>
</evidence>
<evidence type="ECO:0000256" key="2">
    <source>
        <dbReference type="SAM" id="SignalP"/>
    </source>
</evidence>
<dbReference type="Gene3D" id="3.40.830.10">
    <property type="entry name" value="LigB-like"/>
    <property type="match status" value="1"/>
</dbReference>
<dbReference type="PANTHER" id="PTHR11060:SF0">
    <property type="entry name" value="PROTEIN MEMO1"/>
    <property type="match status" value="1"/>
</dbReference>
<sequence length="357" mass="41220">MKFNFFLIFFFSFFAQNSVAQYSSSHDSFPVREFHDSIGFAKHAWQMDSIISRIDDADKTPVKEVYKTVISPHDDYSYAAGLYLKTLSGIKANTVVLIGVAHRARNYELQDKLIFGSYEAWEAPYGKVEISPLRDRLLEKIPGESFVVHNDMMQLEHSLEAIVPFLQHQNQYIKILPLLVPYMRFEDMQRFSDMLAKTLSEIMQEEGLNYGKELALVISNDAIHYGSEDWGGSNLAPFGTDKKGNKKAHQKDRRIIDETLKDQLSEEKIDAFNKYTVQEDDYKEYKWTWCGRYSVPFGLLFANKLNRLINNEDLQGKMVDYRSSLRNEHIPVKDLGMGTTAPSKPTHWVAYLGMAYQ</sequence>
<reference evidence="3" key="1">
    <citation type="submission" date="2021-12" db="EMBL/GenBank/DDBJ databases">
        <title>Description of Gramella crocea sp. nov., a new bacterium isolated from activated sludge.</title>
        <authorList>
            <person name="Zhang X."/>
        </authorList>
    </citation>
    <scope>NUCLEOTIDE SEQUENCE</scope>
    <source>
        <strain evidence="3">YB25</strain>
    </source>
</reference>
<dbReference type="InterPro" id="IPR002737">
    <property type="entry name" value="MEMO1_fam"/>
</dbReference>
<dbReference type="CDD" id="cd07361">
    <property type="entry name" value="MEMO_like"/>
    <property type="match status" value="1"/>
</dbReference>
<name>A0A9X1UVH9_9FLAO</name>
<organism evidence="3 4">
    <name type="scientific">Christiangramia crocea</name>
    <dbReference type="NCBI Taxonomy" id="2904124"/>
    <lineage>
        <taxon>Bacteria</taxon>
        <taxon>Pseudomonadati</taxon>
        <taxon>Bacteroidota</taxon>
        <taxon>Flavobacteriia</taxon>
        <taxon>Flavobacteriales</taxon>
        <taxon>Flavobacteriaceae</taxon>
        <taxon>Christiangramia</taxon>
    </lineage>
</organism>
<feature type="signal peptide" evidence="2">
    <location>
        <begin position="1"/>
        <end position="20"/>
    </location>
</feature>
<dbReference type="PANTHER" id="PTHR11060">
    <property type="entry name" value="PROTEIN MEMO1"/>
    <property type="match status" value="1"/>
</dbReference>
<proteinExistence type="inferred from homology"/>
<comment type="similarity">
    <text evidence="1">Belongs to the MEMO1 family.</text>
</comment>
<dbReference type="NCBIfam" id="TIGR04336">
    <property type="entry name" value="AmmeMemoSam_B"/>
    <property type="match status" value="1"/>
</dbReference>
<protein>
    <submittedName>
        <fullName evidence="3">AmmeMemoRadiSam system protein B</fullName>
    </submittedName>
</protein>
<dbReference type="EMBL" id="JAJSON010000014">
    <property type="protein sequence ID" value="MCG9971075.1"/>
    <property type="molecule type" value="Genomic_DNA"/>
</dbReference>
<feature type="chain" id="PRO_5040743798" evidence="2">
    <location>
        <begin position="21"/>
        <end position="357"/>
    </location>
</feature>
<dbReference type="Pfam" id="PF01875">
    <property type="entry name" value="Memo"/>
    <property type="match status" value="1"/>
</dbReference>
<accession>A0A9X1UVH9</accession>
<dbReference type="AlphaFoldDB" id="A0A9X1UVH9"/>
<gene>
    <name evidence="3" type="primary">amrB</name>
    <name evidence="3" type="ORF">LU635_05440</name>
</gene>
<dbReference type="RefSeq" id="WP_240097012.1">
    <property type="nucleotide sequence ID" value="NZ_JAJSON010000014.1"/>
</dbReference>
<evidence type="ECO:0000313" key="3">
    <source>
        <dbReference type="EMBL" id="MCG9971075.1"/>
    </source>
</evidence>
<keyword evidence="2" id="KW-0732">Signal</keyword>
<evidence type="ECO:0000313" key="4">
    <source>
        <dbReference type="Proteomes" id="UP001139344"/>
    </source>
</evidence>
<comment type="caution">
    <text evidence="3">The sequence shown here is derived from an EMBL/GenBank/DDBJ whole genome shotgun (WGS) entry which is preliminary data.</text>
</comment>
<dbReference type="Proteomes" id="UP001139344">
    <property type="component" value="Unassembled WGS sequence"/>
</dbReference>